<protein>
    <submittedName>
        <fullName evidence="7">Glycoside hydrolase family 2</fullName>
    </submittedName>
</protein>
<keyword evidence="8" id="KW-1185">Reference proteome</keyword>
<dbReference type="Gene3D" id="3.20.20.80">
    <property type="entry name" value="Glycosidases"/>
    <property type="match status" value="1"/>
</dbReference>
<dbReference type="InterPro" id="IPR013783">
    <property type="entry name" value="Ig-like_fold"/>
</dbReference>
<dbReference type="Proteomes" id="UP000298615">
    <property type="component" value="Chromosome"/>
</dbReference>
<dbReference type="AlphaFoldDB" id="A0A4D7CSE3"/>
<dbReference type="Gene3D" id="2.60.40.10">
    <property type="entry name" value="Immunoglobulins"/>
    <property type="match status" value="1"/>
</dbReference>
<dbReference type="RefSeq" id="WP_136953820.1">
    <property type="nucleotide sequence ID" value="NZ_CP039712.1"/>
</dbReference>
<dbReference type="InterPro" id="IPR051913">
    <property type="entry name" value="GH2_Domain-Containing"/>
</dbReference>
<dbReference type="SUPFAM" id="SSF49303">
    <property type="entry name" value="beta-Galactosidase/glucuronidase domain"/>
    <property type="match status" value="1"/>
</dbReference>
<gene>
    <name evidence="7" type="ORF">FA707_08470</name>
</gene>
<reference evidence="7 8" key="1">
    <citation type="submission" date="2019-04" db="EMBL/GenBank/DDBJ databases">
        <title>Vagococcus sp. nov., isolated from faeces of yaks (Bos grunniens).</title>
        <authorList>
            <person name="Ge Y."/>
        </authorList>
    </citation>
    <scope>NUCLEOTIDE SEQUENCE [LARGE SCALE GENOMIC DNA]</scope>
    <source>
        <strain evidence="7 8">MN-17</strain>
    </source>
</reference>
<sequence>MYRNEYPRPQFARNQWGNLNGVWQYTFDDENKGFQEKWYKNKENFNDTINVPFVYQSQLSGVEDKSVHEIIWYYRQFEYNKQEDTLCMLHFGAVDYHTTVYVNGELVGEHEGGHTSFSFDITHYVNEGENSLAIRVYDPIEDELIPRGKQFWESESRGIWYTNSLGIWQTVWLENVPKKNLSKVSFTPNVDKGTITMDFKVSEATIEATLNYKIYLEGKLLINDRVEIYDTSFSREVDLLNNKIFRSNFHEAGWLWTPENPVLFDVEFVLEDKNIVLDEVSSYFGMRKIHTEKGMTFLNNRPYYQKLILDQGYWPEGLLTAPTDDDYVKDIELSKQMGFNGCRKHQKVEDPRFLYWADKLGYLVWGECASAPSYSNEAVNRLTCEWMEIIERDYNHPSIVTWVPLNESWGVPNIHGDKQQQSFSKSMYYFLHSIDTTRLVISNDGWEMTETDICAIHNYAHGQKNEIKKYHHFKETLRTVENLINIPPVKWDIFASGSDYKGQPILLTEFGGIGYKIGEQSGWGYTSVENEEQFIEDYSRIMDAIYSSTALWGYCYTQLTDVEQEINGLLTYDRKPKVSLEKIKEINDQYYPERIYIKL</sequence>
<feature type="domain" description="Glycoside hydrolase family 2 catalytic" evidence="5">
    <location>
        <begin position="325"/>
        <end position="586"/>
    </location>
</feature>
<dbReference type="KEGG" id="vao:FA707_08470"/>
<dbReference type="Pfam" id="PF02837">
    <property type="entry name" value="Glyco_hydro_2_N"/>
    <property type="match status" value="1"/>
</dbReference>
<evidence type="ECO:0000259" key="6">
    <source>
        <dbReference type="Pfam" id="PF02837"/>
    </source>
</evidence>
<accession>A0A4D7CSE3</accession>
<dbReference type="InterPro" id="IPR017853">
    <property type="entry name" value="GH"/>
</dbReference>
<evidence type="ECO:0000313" key="8">
    <source>
        <dbReference type="Proteomes" id="UP000298615"/>
    </source>
</evidence>
<dbReference type="SUPFAM" id="SSF51445">
    <property type="entry name" value="(Trans)glycosidases"/>
    <property type="match status" value="1"/>
</dbReference>
<dbReference type="InterPro" id="IPR006104">
    <property type="entry name" value="Glyco_hydro_2_N"/>
</dbReference>
<evidence type="ECO:0000259" key="4">
    <source>
        <dbReference type="Pfam" id="PF00703"/>
    </source>
</evidence>
<keyword evidence="2 7" id="KW-0378">Hydrolase</keyword>
<dbReference type="InterPro" id="IPR036156">
    <property type="entry name" value="Beta-gal/glucu_dom_sf"/>
</dbReference>
<dbReference type="GO" id="GO:0005975">
    <property type="term" value="P:carbohydrate metabolic process"/>
    <property type="evidence" value="ECO:0007669"/>
    <property type="project" value="InterPro"/>
</dbReference>
<dbReference type="PANTHER" id="PTHR42732">
    <property type="entry name" value="BETA-GALACTOSIDASE"/>
    <property type="match status" value="1"/>
</dbReference>
<evidence type="ECO:0000256" key="1">
    <source>
        <dbReference type="ARBA" id="ARBA00007401"/>
    </source>
</evidence>
<dbReference type="Gene3D" id="2.60.120.260">
    <property type="entry name" value="Galactose-binding domain-like"/>
    <property type="match status" value="1"/>
</dbReference>
<evidence type="ECO:0000256" key="2">
    <source>
        <dbReference type="ARBA" id="ARBA00022801"/>
    </source>
</evidence>
<dbReference type="PANTHER" id="PTHR42732:SF3">
    <property type="entry name" value="HYDROLASE"/>
    <property type="match status" value="1"/>
</dbReference>
<dbReference type="SUPFAM" id="SSF49785">
    <property type="entry name" value="Galactose-binding domain-like"/>
    <property type="match status" value="1"/>
</dbReference>
<dbReference type="Pfam" id="PF00703">
    <property type="entry name" value="Glyco_hydro_2"/>
    <property type="match status" value="1"/>
</dbReference>
<organism evidence="7 8">
    <name type="scientific">Vagococcus zengguangii</name>
    <dbReference type="NCBI Taxonomy" id="2571750"/>
    <lineage>
        <taxon>Bacteria</taxon>
        <taxon>Bacillati</taxon>
        <taxon>Bacillota</taxon>
        <taxon>Bacilli</taxon>
        <taxon>Lactobacillales</taxon>
        <taxon>Enterococcaceae</taxon>
        <taxon>Vagococcus</taxon>
    </lineage>
</organism>
<dbReference type="InterPro" id="IPR008979">
    <property type="entry name" value="Galactose-bd-like_sf"/>
</dbReference>
<evidence type="ECO:0000259" key="5">
    <source>
        <dbReference type="Pfam" id="PF02836"/>
    </source>
</evidence>
<feature type="domain" description="Glycoside hydrolase family 2 immunoglobulin-like beta-sandwich" evidence="4">
    <location>
        <begin position="182"/>
        <end position="287"/>
    </location>
</feature>
<dbReference type="EMBL" id="CP039712">
    <property type="protein sequence ID" value="QCI86998.1"/>
    <property type="molecule type" value="Genomic_DNA"/>
</dbReference>
<comment type="similarity">
    <text evidence="1">Belongs to the glycosyl hydrolase 2 family.</text>
</comment>
<dbReference type="InterPro" id="IPR006103">
    <property type="entry name" value="Glyco_hydro_2_cat"/>
</dbReference>
<name>A0A4D7CSE3_9ENTE</name>
<proteinExistence type="inferred from homology"/>
<dbReference type="OrthoDB" id="9762066at2"/>
<evidence type="ECO:0000313" key="7">
    <source>
        <dbReference type="EMBL" id="QCI86998.1"/>
    </source>
</evidence>
<evidence type="ECO:0000256" key="3">
    <source>
        <dbReference type="ARBA" id="ARBA00023295"/>
    </source>
</evidence>
<keyword evidence="3" id="KW-0326">Glycosidase</keyword>
<dbReference type="InterPro" id="IPR006102">
    <property type="entry name" value="Ig-like_GH2"/>
</dbReference>
<dbReference type="Pfam" id="PF02836">
    <property type="entry name" value="Glyco_hydro_2_C"/>
    <property type="match status" value="1"/>
</dbReference>
<feature type="domain" description="Glycosyl hydrolases family 2 sugar binding" evidence="6">
    <location>
        <begin position="18"/>
        <end position="152"/>
    </location>
</feature>
<dbReference type="GO" id="GO:0004553">
    <property type="term" value="F:hydrolase activity, hydrolyzing O-glycosyl compounds"/>
    <property type="evidence" value="ECO:0007669"/>
    <property type="project" value="InterPro"/>
</dbReference>